<dbReference type="STRING" id="551991.SAMN05192529_14414"/>
<dbReference type="Proteomes" id="UP000199041">
    <property type="component" value="Unassembled WGS sequence"/>
</dbReference>
<dbReference type="EMBL" id="FNQY01000044">
    <property type="protein sequence ID" value="SEA67539.1"/>
    <property type="molecule type" value="Genomic_DNA"/>
</dbReference>
<name>A0A1H4D525_9BACT</name>
<protein>
    <submittedName>
        <fullName evidence="1">Uncharacterized protein</fullName>
    </submittedName>
</protein>
<reference evidence="1 2" key="1">
    <citation type="submission" date="2016-10" db="EMBL/GenBank/DDBJ databases">
        <authorList>
            <person name="de Groot N.N."/>
        </authorList>
    </citation>
    <scope>NUCLEOTIDE SEQUENCE [LARGE SCALE GENOMIC DNA]</scope>
    <source>
        <strain evidence="1 2">Vu-144</strain>
    </source>
</reference>
<dbReference type="AlphaFoldDB" id="A0A1H4D525"/>
<gene>
    <name evidence="1" type="ORF">SAMN05192529_14414</name>
</gene>
<dbReference type="RefSeq" id="WP_091401562.1">
    <property type="nucleotide sequence ID" value="NZ_FNQY01000044.1"/>
</dbReference>
<dbReference type="OrthoDB" id="885718at2"/>
<evidence type="ECO:0000313" key="1">
    <source>
        <dbReference type="EMBL" id="SEA67539.1"/>
    </source>
</evidence>
<keyword evidence="2" id="KW-1185">Reference proteome</keyword>
<proteinExistence type="predicted"/>
<organism evidence="1 2">
    <name type="scientific">Arachidicoccus rhizosphaerae</name>
    <dbReference type="NCBI Taxonomy" id="551991"/>
    <lineage>
        <taxon>Bacteria</taxon>
        <taxon>Pseudomonadati</taxon>
        <taxon>Bacteroidota</taxon>
        <taxon>Chitinophagia</taxon>
        <taxon>Chitinophagales</taxon>
        <taxon>Chitinophagaceae</taxon>
        <taxon>Arachidicoccus</taxon>
    </lineage>
</organism>
<accession>A0A1H4D525</accession>
<sequence>MMESTINIEWFKNEFSSKLSGYELEYKFFNEGDFGSLNQIEFNSKKRGGNIDFWGLGWTGIFVWDYETEEQLLNVLLEPHQEKEKEQAFKKLEELL</sequence>
<evidence type="ECO:0000313" key="2">
    <source>
        <dbReference type="Proteomes" id="UP000199041"/>
    </source>
</evidence>